<dbReference type="AlphaFoldDB" id="A0A1M7E8Q5"/>
<dbReference type="PANTHER" id="PTHR12147:SF26">
    <property type="entry name" value="PEPTIDASE M28 DOMAIN-CONTAINING PROTEIN"/>
    <property type="match status" value="1"/>
</dbReference>
<dbReference type="InterPro" id="IPR007484">
    <property type="entry name" value="Peptidase_M28"/>
</dbReference>
<name>A0A1M7E8Q5_9BACT</name>
<keyword evidence="3" id="KW-1185">Reference proteome</keyword>
<evidence type="ECO:0000259" key="1">
    <source>
        <dbReference type="Pfam" id="PF04389"/>
    </source>
</evidence>
<dbReference type="Proteomes" id="UP000184420">
    <property type="component" value="Unassembled WGS sequence"/>
</dbReference>
<dbReference type="SUPFAM" id="SSF53187">
    <property type="entry name" value="Zn-dependent exopeptidases"/>
    <property type="match status" value="1"/>
</dbReference>
<accession>A0A1M7E8Q5</accession>
<reference evidence="2 3" key="1">
    <citation type="submission" date="2016-11" db="EMBL/GenBank/DDBJ databases">
        <authorList>
            <person name="Jaros S."/>
            <person name="Januszkiewicz K."/>
            <person name="Wedrychowicz H."/>
        </authorList>
    </citation>
    <scope>NUCLEOTIDE SEQUENCE [LARGE SCALE GENOMIC DNA]</scope>
    <source>
        <strain evidence="2 3">DSM 27406</strain>
    </source>
</reference>
<dbReference type="GO" id="GO:0006508">
    <property type="term" value="P:proteolysis"/>
    <property type="evidence" value="ECO:0007669"/>
    <property type="project" value="InterPro"/>
</dbReference>
<organism evidence="2 3">
    <name type="scientific">Chitinophaga jiangningensis</name>
    <dbReference type="NCBI Taxonomy" id="1419482"/>
    <lineage>
        <taxon>Bacteria</taxon>
        <taxon>Pseudomonadati</taxon>
        <taxon>Bacteroidota</taxon>
        <taxon>Chitinophagia</taxon>
        <taxon>Chitinophagales</taxon>
        <taxon>Chitinophagaceae</taxon>
        <taxon>Chitinophaga</taxon>
    </lineage>
</organism>
<dbReference type="STRING" id="1419482.SAMN05444266_105333"/>
<protein>
    <submittedName>
        <fullName evidence="2">Peptidase family M28</fullName>
    </submittedName>
</protein>
<sequence length="451" mass="49462">MKKITWLLPLVVTTVLVSAQKKSDRKTLTNLQQHISYLSSDKLEGRLTGAPGEKLAAEYIQSQMQQIGLVPKGTDGFLQTFSVKEGREPAANCSFELNHRPLTAGTQYIPLPFTATKAAKGEVLPQANEPDNIWLINVAELDSTKFTSRRELYKRETAEAAKAGATGVIFFNGTESLPEINSWLETNETAASIPAVWVSKEISKILDDENANSFLIQLNVALKPVKRTGTNVIGYVDNKAARTVIIGAHYDHLGYGEDNNGLTKGKVLYHGANDNASGIAALLELARQIKASKLKNTNFLFVAFSGNEQSLSGSKYLTANSPIDLSQANYMLNLDMIGRLNTTHGLQIAGMGTSPSWTKLLENTNKETKVVYEASGVGNSDHTSFYRKQIPVLFFFTGMEDYHQPEDSADKINYEGTLTVMKVVFELIEKTDTIEKLAFTATPEPTTAAIK</sequence>
<dbReference type="OrthoDB" id="1521787at2"/>
<evidence type="ECO:0000313" key="2">
    <source>
        <dbReference type="EMBL" id="SHL88117.1"/>
    </source>
</evidence>
<dbReference type="RefSeq" id="WP_073082257.1">
    <property type="nucleotide sequence ID" value="NZ_FRBL01000005.1"/>
</dbReference>
<proteinExistence type="predicted"/>
<dbReference type="PANTHER" id="PTHR12147">
    <property type="entry name" value="METALLOPEPTIDASE M28 FAMILY MEMBER"/>
    <property type="match status" value="1"/>
</dbReference>
<evidence type="ECO:0000313" key="3">
    <source>
        <dbReference type="Proteomes" id="UP000184420"/>
    </source>
</evidence>
<dbReference type="Gene3D" id="3.40.630.10">
    <property type="entry name" value="Zn peptidases"/>
    <property type="match status" value="2"/>
</dbReference>
<feature type="domain" description="Peptidase M28" evidence="1">
    <location>
        <begin position="231"/>
        <end position="427"/>
    </location>
</feature>
<dbReference type="EMBL" id="FRBL01000005">
    <property type="protein sequence ID" value="SHL88117.1"/>
    <property type="molecule type" value="Genomic_DNA"/>
</dbReference>
<dbReference type="GO" id="GO:0008235">
    <property type="term" value="F:metalloexopeptidase activity"/>
    <property type="evidence" value="ECO:0007669"/>
    <property type="project" value="InterPro"/>
</dbReference>
<dbReference type="InterPro" id="IPR045175">
    <property type="entry name" value="M28_fam"/>
</dbReference>
<dbReference type="Pfam" id="PF04389">
    <property type="entry name" value="Peptidase_M28"/>
    <property type="match status" value="1"/>
</dbReference>
<gene>
    <name evidence="2" type="ORF">SAMN05444266_105333</name>
</gene>